<protein>
    <recommendedName>
        <fullName evidence="1">SAM domain-containing protein</fullName>
    </recommendedName>
</protein>
<dbReference type="OMA" id="NMSEYLP"/>
<dbReference type="SMART" id="SM00454">
    <property type="entry name" value="SAM"/>
    <property type="match status" value="1"/>
</dbReference>
<evidence type="ECO:0000259" key="1">
    <source>
        <dbReference type="SMART" id="SM00454"/>
    </source>
</evidence>
<keyword evidence="3" id="KW-1185">Reference proteome</keyword>
<evidence type="ECO:0000313" key="3">
    <source>
        <dbReference type="Proteomes" id="UP000277928"/>
    </source>
</evidence>
<dbReference type="Pfam" id="PF07647">
    <property type="entry name" value="SAM_2"/>
    <property type="match status" value="1"/>
</dbReference>
<accession>A0A3P6SF81</accession>
<dbReference type="SUPFAM" id="SSF47769">
    <property type="entry name" value="SAM/Pointed domain"/>
    <property type="match status" value="1"/>
</dbReference>
<dbReference type="AlphaFoldDB" id="A0A3P6SF81"/>
<gene>
    <name evidence="2" type="ORF">NLS_LOCUS1089</name>
</gene>
<dbReference type="Proteomes" id="UP000277928">
    <property type="component" value="Unassembled WGS sequence"/>
</dbReference>
<organism evidence="2 3">
    <name type="scientific">Litomosoides sigmodontis</name>
    <name type="common">Filarial nematode worm</name>
    <dbReference type="NCBI Taxonomy" id="42156"/>
    <lineage>
        <taxon>Eukaryota</taxon>
        <taxon>Metazoa</taxon>
        <taxon>Ecdysozoa</taxon>
        <taxon>Nematoda</taxon>
        <taxon>Chromadorea</taxon>
        <taxon>Rhabditida</taxon>
        <taxon>Spirurina</taxon>
        <taxon>Spiruromorpha</taxon>
        <taxon>Filarioidea</taxon>
        <taxon>Onchocercidae</taxon>
        <taxon>Litomosoides</taxon>
    </lineage>
</organism>
<dbReference type="EMBL" id="UYRX01000034">
    <property type="protein sequence ID" value="VDK70369.1"/>
    <property type="molecule type" value="Genomic_DNA"/>
</dbReference>
<name>A0A3P6SF81_LITSI</name>
<dbReference type="CDD" id="cd09487">
    <property type="entry name" value="SAM_superfamily"/>
    <property type="match status" value="1"/>
</dbReference>
<evidence type="ECO:0000313" key="2">
    <source>
        <dbReference type="EMBL" id="VDK70369.1"/>
    </source>
</evidence>
<sequence>MNASDLIWQMPIEEKLKCATTVAEVLSTLNMLQYLPLFKKANILEASDLRLLKEADLKCIGVDNSGRQKLLKAVLYLPKNAPLTAGERVRRGTQYARNVDSRHPKIDEEKFCLQKAEDELLRCKVELNLKRNELARIQKQVKVIREIFEMTINTRQYAQKVRSNCKECGALSVQRLAIDLESSLNNAFLPNANSNPSSKYAPPLSILQNINSKCPDIQQYLPELRLKSLTKHNTHLYYSNRIASDPWYAKILKSTTIRRYRQRPAVIYYDQPVDEGDGRCHESTVSLSTQPTSQHDHPSFVDGLFSRFGRNKTSIPCKQPSAAKRFSSNTTHQSFVRHSRQKVKNVFRKASWC</sequence>
<dbReference type="OrthoDB" id="5813594at2759"/>
<reference evidence="2 3" key="1">
    <citation type="submission" date="2018-08" db="EMBL/GenBank/DDBJ databases">
        <authorList>
            <person name="Laetsch R D."/>
            <person name="Stevens L."/>
            <person name="Kumar S."/>
            <person name="Blaxter L. M."/>
        </authorList>
    </citation>
    <scope>NUCLEOTIDE SEQUENCE [LARGE SCALE GENOMIC DNA]</scope>
</reference>
<dbReference type="InterPro" id="IPR013761">
    <property type="entry name" value="SAM/pointed_sf"/>
</dbReference>
<dbReference type="Gene3D" id="1.10.150.50">
    <property type="entry name" value="Transcription Factor, Ets-1"/>
    <property type="match status" value="1"/>
</dbReference>
<feature type="domain" description="SAM" evidence="1">
    <location>
        <begin position="14"/>
        <end position="80"/>
    </location>
</feature>
<dbReference type="InterPro" id="IPR001660">
    <property type="entry name" value="SAM"/>
</dbReference>
<proteinExistence type="predicted"/>